<dbReference type="Proteomes" id="UP000012070">
    <property type="component" value="Unassembled WGS sequence"/>
</dbReference>
<reference evidence="2" key="2">
    <citation type="submission" date="2013-04" db="EMBL/GenBank/DDBJ databases">
        <title>Non-Mycobacterium tuberculosis sensu stricto in a globally representative population.</title>
        <authorList>
            <person name="Stone M.J."/>
            <person name="Brown T.J."/>
            <person name="Drobniewski F.A."/>
        </authorList>
    </citation>
    <scope>NUCLEOTIDE SEQUENCE [LARGE SCALE GENOMIC DNA]</scope>
    <source>
        <strain evidence="2">112400015</strain>
    </source>
</reference>
<reference evidence="1 2" key="1">
    <citation type="submission" date="2013-03" db="EMBL/GenBank/DDBJ databases">
        <authorList>
            <person name="Casali N."/>
            <person name="Drobniewski F.A."/>
        </authorList>
    </citation>
    <scope>NUCLEOTIDE SEQUENCE [LARGE SCALE GENOMIC DNA]</scope>
    <source>
        <strain evidence="1 2">112400015</strain>
    </source>
</reference>
<comment type="caution">
    <text evidence="1">The sequence shown here is derived from an EMBL/GenBank/DDBJ whole genome shotgun (WGS) entry which is preliminary data.</text>
</comment>
<dbReference type="RefSeq" id="WP_003400294.1">
    <property type="nucleotide sequence ID" value="NZ_APKD01000001.1"/>
</dbReference>
<sequence>MITIASEEGVDGHSDGLDTRPVQVAVAVQGQPGGVVFEHVLKCLEFAPAWIANDAGCAELMQF</sequence>
<gene>
    <name evidence="1" type="ORF">MORY_00465</name>
</gene>
<evidence type="ECO:0000313" key="1">
    <source>
        <dbReference type="EMBL" id="EMT37774.1"/>
    </source>
</evidence>
<protein>
    <submittedName>
        <fullName evidence="1">Uncharacterized protein</fullName>
    </submittedName>
</protein>
<dbReference type="AlphaFoldDB" id="A0A829CHH3"/>
<organism evidence="1 2">
    <name type="scientific">Mycobacterium orygis 112400015</name>
    <dbReference type="NCBI Taxonomy" id="1305739"/>
    <lineage>
        <taxon>Bacteria</taxon>
        <taxon>Bacillati</taxon>
        <taxon>Actinomycetota</taxon>
        <taxon>Actinomycetes</taxon>
        <taxon>Mycobacteriales</taxon>
        <taxon>Mycobacteriaceae</taxon>
        <taxon>Mycobacterium</taxon>
        <taxon>Mycobacterium tuberculosis complex</taxon>
    </lineage>
</organism>
<proteinExistence type="predicted"/>
<dbReference type="EMBL" id="APKD01000001">
    <property type="protein sequence ID" value="EMT37774.1"/>
    <property type="molecule type" value="Genomic_DNA"/>
</dbReference>
<accession>A0A829CHH3</accession>
<evidence type="ECO:0000313" key="2">
    <source>
        <dbReference type="Proteomes" id="UP000012070"/>
    </source>
</evidence>
<name>A0A829CHH3_9MYCO</name>